<organism evidence="2 3">
    <name type="scientific">Mycena citricolor</name>
    <dbReference type="NCBI Taxonomy" id="2018698"/>
    <lineage>
        <taxon>Eukaryota</taxon>
        <taxon>Fungi</taxon>
        <taxon>Dikarya</taxon>
        <taxon>Basidiomycota</taxon>
        <taxon>Agaricomycotina</taxon>
        <taxon>Agaricomycetes</taxon>
        <taxon>Agaricomycetidae</taxon>
        <taxon>Agaricales</taxon>
        <taxon>Marasmiineae</taxon>
        <taxon>Mycenaceae</taxon>
        <taxon>Mycena</taxon>
    </lineage>
</organism>
<evidence type="ECO:0000256" key="1">
    <source>
        <dbReference type="SAM" id="MobiDB-lite"/>
    </source>
</evidence>
<sequence>MYECFSLLARTPLTSIPHPPRLSPEPASNLNSMSQASSPAEAPPAKIEKTTVHNHFENKSLTMDLTPLTAAFGAFVRSTRECAFPQLVVSCRGKRMAFGRESLRGMKEDQAKKLFISRFAEERDYTTVDIPATAWFSARTQRIPPAVRFVATFCRGEERREELGPIALDPTSWTENIMNVRSLEIEFSPKTI</sequence>
<reference evidence="2" key="1">
    <citation type="submission" date="2023-11" db="EMBL/GenBank/DDBJ databases">
        <authorList>
            <person name="De Vega J J."/>
            <person name="De Vega J J."/>
        </authorList>
    </citation>
    <scope>NUCLEOTIDE SEQUENCE</scope>
</reference>
<feature type="region of interest" description="Disordered" evidence="1">
    <location>
        <begin position="15"/>
        <end position="45"/>
    </location>
</feature>
<dbReference type="EMBL" id="CAVNYO010000110">
    <property type="protein sequence ID" value="CAK5266696.1"/>
    <property type="molecule type" value="Genomic_DNA"/>
</dbReference>
<dbReference type="AlphaFoldDB" id="A0AAD2Q1U6"/>
<protein>
    <submittedName>
        <fullName evidence="2">Uncharacterized protein</fullName>
    </submittedName>
</protein>
<name>A0AAD2Q1U6_9AGAR</name>
<comment type="caution">
    <text evidence="2">The sequence shown here is derived from an EMBL/GenBank/DDBJ whole genome shotgun (WGS) entry which is preliminary data.</text>
</comment>
<feature type="compositionally biased region" description="Low complexity" evidence="1">
    <location>
        <begin position="32"/>
        <end position="45"/>
    </location>
</feature>
<keyword evidence="3" id="KW-1185">Reference proteome</keyword>
<proteinExistence type="predicted"/>
<dbReference type="Proteomes" id="UP001295794">
    <property type="component" value="Unassembled WGS sequence"/>
</dbReference>
<gene>
    <name evidence="2" type="ORF">MYCIT1_LOCUS8604</name>
</gene>
<evidence type="ECO:0000313" key="2">
    <source>
        <dbReference type="EMBL" id="CAK5266696.1"/>
    </source>
</evidence>
<accession>A0AAD2Q1U6</accession>
<evidence type="ECO:0000313" key="3">
    <source>
        <dbReference type="Proteomes" id="UP001295794"/>
    </source>
</evidence>